<evidence type="ECO:0000256" key="4">
    <source>
        <dbReference type="ARBA" id="ARBA00023242"/>
    </source>
</evidence>
<sequence>MSSSWSTNQNKLFERALAVFDTDTPDRWQNVSRMVGGKSPDEVKRHYEDLVSDIRQIDSGRIPFPNYRSYRG</sequence>
<dbReference type="Gene3D" id="1.10.10.60">
    <property type="entry name" value="Homeodomain-like"/>
    <property type="match status" value="1"/>
</dbReference>
<evidence type="ECO:0000259" key="5">
    <source>
        <dbReference type="PROSITE" id="PS50090"/>
    </source>
</evidence>
<dbReference type="InterPro" id="IPR009057">
    <property type="entry name" value="Homeodomain-like_sf"/>
</dbReference>
<evidence type="ECO:0000256" key="3">
    <source>
        <dbReference type="ARBA" id="ARBA00023163"/>
    </source>
</evidence>
<dbReference type="PANTHER" id="PTHR43952:SF75">
    <property type="entry name" value="PROTEIN RADIALIS-LIKE 6"/>
    <property type="match status" value="1"/>
</dbReference>
<feature type="domain" description="SANT" evidence="6">
    <location>
        <begin position="1"/>
        <end position="55"/>
    </location>
</feature>
<evidence type="ECO:0000259" key="6">
    <source>
        <dbReference type="PROSITE" id="PS51293"/>
    </source>
</evidence>
<keyword evidence="4" id="KW-0539">Nucleus</keyword>
<comment type="subcellular location">
    <subcellularLocation>
        <location evidence="1">Nucleus</location>
    </subcellularLocation>
</comment>
<evidence type="ECO:0000256" key="2">
    <source>
        <dbReference type="ARBA" id="ARBA00023015"/>
    </source>
</evidence>
<dbReference type="Pfam" id="PF00249">
    <property type="entry name" value="Myb_DNA-binding"/>
    <property type="match status" value="1"/>
</dbReference>
<evidence type="ECO:0000256" key="1">
    <source>
        <dbReference type="ARBA" id="ARBA00004123"/>
    </source>
</evidence>
<dbReference type="InterPro" id="IPR017884">
    <property type="entry name" value="SANT_dom"/>
</dbReference>
<reference evidence="7" key="1">
    <citation type="submission" date="2018-10" db="EMBL/GenBank/DDBJ databases">
        <title>Myb genes from Crocus sativus.</title>
        <authorList>
            <person name="Bhat Z.Y."/>
            <person name="Ashraf N."/>
        </authorList>
    </citation>
    <scope>NUCLEOTIDE SEQUENCE</scope>
</reference>
<organism evidence="7">
    <name type="scientific">Crocus sativus</name>
    <name type="common">Saffron</name>
    <dbReference type="NCBI Taxonomy" id="82528"/>
    <lineage>
        <taxon>Eukaryota</taxon>
        <taxon>Viridiplantae</taxon>
        <taxon>Streptophyta</taxon>
        <taxon>Embryophyta</taxon>
        <taxon>Tracheophyta</taxon>
        <taxon>Spermatophyta</taxon>
        <taxon>Magnoliopsida</taxon>
        <taxon>Liliopsida</taxon>
        <taxon>Asparagales</taxon>
        <taxon>Iridaceae</taxon>
        <taxon>Crocoideae</taxon>
        <taxon>Croceae</taxon>
        <taxon>Crocus</taxon>
    </lineage>
</organism>
<feature type="domain" description="Myb-like" evidence="5">
    <location>
        <begin position="1"/>
        <end position="51"/>
    </location>
</feature>
<keyword evidence="2" id="KW-0805">Transcription regulation</keyword>
<protein>
    <submittedName>
        <fullName evidence="7">Myb transcription factor M9</fullName>
    </submittedName>
</protein>
<dbReference type="InterPro" id="IPR001005">
    <property type="entry name" value="SANT/Myb"/>
</dbReference>
<name>A0A5P1I440_CROSA</name>
<proteinExistence type="evidence at transcript level"/>
<dbReference type="GO" id="GO:0003700">
    <property type="term" value="F:DNA-binding transcription factor activity"/>
    <property type="evidence" value="ECO:0007669"/>
    <property type="project" value="InterPro"/>
</dbReference>
<accession>A0A5P1I440</accession>
<dbReference type="GO" id="GO:0005634">
    <property type="term" value="C:nucleus"/>
    <property type="evidence" value="ECO:0007669"/>
    <property type="project" value="UniProtKB-SubCell"/>
</dbReference>
<dbReference type="PANTHER" id="PTHR43952">
    <property type="entry name" value="MYB FAMILY TRANSCRIPTION FACTOR-RELATED"/>
    <property type="match status" value="1"/>
</dbReference>
<keyword evidence="3" id="KW-0804">Transcription</keyword>
<evidence type="ECO:0000313" key="7">
    <source>
        <dbReference type="EMBL" id="QBF29478.1"/>
    </source>
</evidence>
<dbReference type="EMBL" id="MK050823">
    <property type="protein sequence ID" value="QBF29478.1"/>
    <property type="molecule type" value="mRNA"/>
</dbReference>
<dbReference type="SUPFAM" id="SSF46689">
    <property type="entry name" value="Homeodomain-like"/>
    <property type="match status" value="1"/>
</dbReference>
<dbReference type="CDD" id="cd00167">
    <property type="entry name" value="SANT"/>
    <property type="match status" value="1"/>
</dbReference>
<dbReference type="PROSITE" id="PS51293">
    <property type="entry name" value="SANT"/>
    <property type="match status" value="1"/>
</dbReference>
<dbReference type="InterPro" id="IPR044636">
    <property type="entry name" value="RADIALIS-like"/>
</dbReference>
<gene>
    <name evidence="7" type="primary">Myb</name>
</gene>
<dbReference type="PROSITE" id="PS50090">
    <property type="entry name" value="MYB_LIKE"/>
    <property type="match status" value="1"/>
</dbReference>
<dbReference type="FunFam" id="1.10.10.60:FF:000154">
    <property type="entry name" value="Transcription factor SRM1"/>
    <property type="match status" value="1"/>
</dbReference>
<dbReference type="SMART" id="SM00717">
    <property type="entry name" value="SANT"/>
    <property type="match status" value="1"/>
</dbReference>
<dbReference type="AlphaFoldDB" id="A0A5P1I440"/>